<protein>
    <submittedName>
        <fullName evidence="7">Glycoside hydrolase family 16 protein</fullName>
    </submittedName>
</protein>
<evidence type="ECO:0000259" key="6">
    <source>
        <dbReference type="PROSITE" id="PS51762"/>
    </source>
</evidence>
<evidence type="ECO:0000256" key="2">
    <source>
        <dbReference type="ARBA" id="ARBA00022801"/>
    </source>
</evidence>
<dbReference type="InterPro" id="IPR000757">
    <property type="entry name" value="Beta-glucanase-like"/>
</dbReference>
<dbReference type="InterPro" id="IPR013320">
    <property type="entry name" value="ConA-like_dom_sf"/>
</dbReference>
<dbReference type="FunFam" id="2.60.120.200:FF:000114">
    <property type="entry name" value="Probable endo-1,3(4)-beta-glucanase NFIA_089530"/>
    <property type="match status" value="1"/>
</dbReference>
<gene>
    <name evidence="7" type="ORF">BJ212DRAFT_1259331</name>
</gene>
<dbReference type="SUPFAM" id="SSF49899">
    <property type="entry name" value="Concanavalin A-like lectins/glucanases"/>
    <property type="match status" value="1"/>
</dbReference>
<evidence type="ECO:0000256" key="4">
    <source>
        <dbReference type="SAM" id="MobiDB-lite"/>
    </source>
</evidence>
<dbReference type="Proteomes" id="UP000807769">
    <property type="component" value="Unassembled WGS sequence"/>
</dbReference>
<dbReference type="InterPro" id="IPR050546">
    <property type="entry name" value="Glycosyl_Hydrlase_16"/>
</dbReference>
<keyword evidence="5" id="KW-0732">Signal</keyword>
<keyword evidence="8" id="KW-1185">Reference proteome</keyword>
<dbReference type="OrthoDB" id="192832at2759"/>
<comment type="similarity">
    <text evidence="1">Belongs to the glycosyl hydrolase 16 family.</text>
</comment>
<feature type="chain" id="PRO_5040308843" evidence="5">
    <location>
        <begin position="21"/>
        <end position="433"/>
    </location>
</feature>
<dbReference type="PANTHER" id="PTHR10963:SF24">
    <property type="entry name" value="GLYCOSIDASE C21B10.07-RELATED"/>
    <property type="match status" value="1"/>
</dbReference>
<name>A0A9P7JJS0_9AGAM</name>
<evidence type="ECO:0000256" key="3">
    <source>
        <dbReference type="ARBA" id="ARBA00023295"/>
    </source>
</evidence>
<keyword evidence="2 7" id="KW-0378">Hydrolase</keyword>
<organism evidence="7 8">
    <name type="scientific">Suillus subaureus</name>
    <dbReference type="NCBI Taxonomy" id="48587"/>
    <lineage>
        <taxon>Eukaryota</taxon>
        <taxon>Fungi</taxon>
        <taxon>Dikarya</taxon>
        <taxon>Basidiomycota</taxon>
        <taxon>Agaricomycotina</taxon>
        <taxon>Agaricomycetes</taxon>
        <taxon>Agaricomycetidae</taxon>
        <taxon>Boletales</taxon>
        <taxon>Suillineae</taxon>
        <taxon>Suillaceae</taxon>
        <taxon>Suillus</taxon>
    </lineage>
</organism>
<feature type="signal peptide" evidence="5">
    <location>
        <begin position="1"/>
        <end position="20"/>
    </location>
</feature>
<dbReference type="GO" id="GO:0009251">
    <property type="term" value="P:glucan catabolic process"/>
    <property type="evidence" value="ECO:0007669"/>
    <property type="project" value="TreeGrafter"/>
</dbReference>
<dbReference type="Gene3D" id="2.60.120.200">
    <property type="match status" value="1"/>
</dbReference>
<feature type="domain" description="GH16" evidence="6">
    <location>
        <begin position="107"/>
        <end position="370"/>
    </location>
</feature>
<dbReference type="EMBL" id="JABBWG010000002">
    <property type="protein sequence ID" value="KAG1826181.1"/>
    <property type="molecule type" value="Genomic_DNA"/>
</dbReference>
<accession>A0A9P7JJS0</accession>
<dbReference type="AlphaFoldDB" id="A0A9P7JJS0"/>
<sequence>MHTFFPLIALALASLSLVQGKSLILTHAHKAAVKHSAGLARDLRVAFGGILATQPSSSSNQNFYCVGSDGEGVTMPPSGNSSSSPTVKGNATSTGMAAPSSTSVASSSWKVADSYSGQTFFNGWGFFTAADPTDGNVQYVSQSTAQSAGLIEINSDGNAVMRVETTPQVQTNRQSVRITTQATFNGGLVVMDAVHMPTGCGTWPAFWTNGPNWPAGGEIDIIEGVNNYTNNQATIHTNPGCILPSTTSASLNMSGTLVASTDCSASQTGNQGCGIRSNSSNSFGSGFNGIGGGVYAMLWDNSGIKVYFFPRGSIPSDISAGAPQPQNWPAPMADWPSTDCNPYQYFNTHSAIFDTTLCGDWASAVWTGTGVPGQDVSCAQQTGFSTCSAFVQASGGSFSEACKFRILSMFYPTSLTVTTDWEVSSVVIYQNTS</sequence>
<dbReference type="Pfam" id="PF26113">
    <property type="entry name" value="GH16_XgeA"/>
    <property type="match status" value="1"/>
</dbReference>
<feature type="compositionally biased region" description="Polar residues" evidence="4">
    <location>
        <begin position="77"/>
        <end position="95"/>
    </location>
</feature>
<comment type="caution">
    <text evidence="7">The sequence shown here is derived from an EMBL/GenBank/DDBJ whole genome shotgun (WGS) entry which is preliminary data.</text>
</comment>
<dbReference type="RefSeq" id="XP_041199434.1">
    <property type="nucleotide sequence ID" value="XM_041330015.1"/>
</dbReference>
<dbReference type="PANTHER" id="PTHR10963">
    <property type="entry name" value="GLYCOSYL HYDROLASE-RELATED"/>
    <property type="match status" value="1"/>
</dbReference>
<proteinExistence type="inferred from homology"/>
<evidence type="ECO:0000256" key="5">
    <source>
        <dbReference type="SAM" id="SignalP"/>
    </source>
</evidence>
<feature type="region of interest" description="Disordered" evidence="4">
    <location>
        <begin position="74"/>
        <end position="101"/>
    </location>
</feature>
<evidence type="ECO:0000313" key="8">
    <source>
        <dbReference type="Proteomes" id="UP000807769"/>
    </source>
</evidence>
<dbReference type="PROSITE" id="PS51762">
    <property type="entry name" value="GH16_2"/>
    <property type="match status" value="1"/>
</dbReference>
<evidence type="ECO:0000313" key="7">
    <source>
        <dbReference type="EMBL" id="KAG1826181.1"/>
    </source>
</evidence>
<dbReference type="GO" id="GO:0004553">
    <property type="term" value="F:hydrolase activity, hydrolyzing O-glycosyl compounds"/>
    <property type="evidence" value="ECO:0007669"/>
    <property type="project" value="InterPro"/>
</dbReference>
<reference evidence="7" key="1">
    <citation type="journal article" date="2020" name="New Phytol.">
        <title>Comparative genomics reveals dynamic genome evolution in host specialist ectomycorrhizal fungi.</title>
        <authorList>
            <person name="Lofgren L.A."/>
            <person name="Nguyen N.H."/>
            <person name="Vilgalys R."/>
            <person name="Ruytinx J."/>
            <person name="Liao H.L."/>
            <person name="Branco S."/>
            <person name="Kuo A."/>
            <person name="LaButti K."/>
            <person name="Lipzen A."/>
            <person name="Andreopoulos W."/>
            <person name="Pangilinan J."/>
            <person name="Riley R."/>
            <person name="Hundley H."/>
            <person name="Na H."/>
            <person name="Barry K."/>
            <person name="Grigoriev I.V."/>
            <person name="Stajich J.E."/>
            <person name="Kennedy P.G."/>
        </authorList>
    </citation>
    <scope>NUCLEOTIDE SEQUENCE</scope>
    <source>
        <strain evidence="7">MN1</strain>
    </source>
</reference>
<dbReference type="GeneID" id="64624032"/>
<keyword evidence="3" id="KW-0326">Glycosidase</keyword>
<evidence type="ECO:0000256" key="1">
    <source>
        <dbReference type="ARBA" id="ARBA00006865"/>
    </source>
</evidence>
<dbReference type="CDD" id="cd02181">
    <property type="entry name" value="GH16_fungal_Lam16A_glucanase"/>
    <property type="match status" value="1"/>
</dbReference>